<gene>
    <name evidence="1" type="ORF">EX30DRAFT_112920</name>
</gene>
<dbReference type="AlphaFoldDB" id="A0A4V3SIB4"/>
<keyword evidence="2" id="KW-1185">Reference proteome</keyword>
<dbReference type="Proteomes" id="UP000298138">
    <property type="component" value="Unassembled WGS sequence"/>
</dbReference>
<accession>A0A4V3SIB4</accession>
<evidence type="ECO:0000313" key="2">
    <source>
        <dbReference type="Proteomes" id="UP000298138"/>
    </source>
</evidence>
<reference evidence="1 2" key="1">
    <citation type="submission" date="2019-04" db="EMBL/GenBank/DDBJ databases">
        <title>Comparative genomics and transcriptomics to analyze fruiting body development in filamentous ascomycetes.</title>
        <authorList>
            <consortium name="DOE Joint Genome Institute"/>
            <person name="Lutkenhaus R."/>
            <person name="Traeger S."/>
            <person name="Breuer J."/>
            <person name="Kuo A."/>
            <person name="Lipzen A."/>
            <person name="Pangilinan J."/>
            <person name="Dilworth D."/>
            <person name="Sandor L."/>
            <person name="Poggeler S."/>
            <person name="Barry K."/>
            <person name="Grigoriev I.V."/>
            <person name="Nowrousian M."/>
        </authorList>
    </citation>
    <scope>NUCLEOTIDE SEQUENCE [LARGE SCALE GENOMIC DNA]</scope>
    <source>
        <strain evidence="1 2">CBS 389.68</strain>
    </source>
</reference>
<name>A0A4V3SIB4_9PEZI</name>
<evidence type="ECO:0000313" key="1">
    <source>
        <dbReference type="EMBL" id="TGZ79394.1"/>
    </source>
</evidence>
<proteinExistence type="predicted"/>
<sequence length="210" mass="22670">MLPGPLLCPTLISLFFFTFHRPPLAPTPTPAAAAAAGCSEPYKFLESQMVVLVIALGLGFDLGLGLANYTRPFPSFQSIGGVAGVLFTAKIHFYSTPEKLDAQQAVQCTTVGRSLFFAGSPSHRDETSNESEDVCGSLFCCTSWNHCQPGRGEGTRFSLSPCTQYGTSCCLIFFGSFSMEHLRLGPPHFAAFNLDPLESVLVRSALIDWC</sequence>
<dbReference type="EMBL" id="ML220132">
    <property type="protein sequence ID" value="TGZ79394.1"/>
    <property type="molecule type" value="Genomic_DNA"/>
</dbReference>
<protein>
    <submittedName>
        <fullName evidence="1">Uncharacterized protein</fullName>
    </submittedName>
</protein>
<organism evidence="1 2">
    <name type="scientific">Ascodesmis nigricans</name>
    <dbReference type="NCBI Taxonomy" id="341454"/>
    <lineage>
        <taxon>Eukaryota</taxon>
        <taxon>Fungi</taxon>
        <taxon>Dikarya</taxon>
        <taxon>Ascomycota</taxon>
        <taxon>Pezizomycotina</taxon>
        <taxon>Pezizomycetes</taxon>
        <taxon>Pezizales</taxon>
        <taxon>Ascodesmidaceae</taxon>
        <taxon>Ascodesmis</taxon>
    </lineage>
</organism>
<dbReference type="InParanoid" id="A0A4V3SIB4"/>